<dbReference type="InterPro" id="IPR012337">
    <property type="entry name" value="RNaseH-like_sf"/>
</dbReference>
<feature type="region of interest" description="Disordered" evidence="2">
    <location>
        <begin position="456"/>
        <end position="530"/>
    </location>
</feature>
<dbReference type="Pfam" id="PF07727">
    <property type="entry name" value="RVT_2"/>
    <property type="match status" value="1"/>
</dbReference>
<feature type="compositionally biased region" description="Low complexity" evidence="2">
    <location>
        <begin position="465"/>
        <end position="478"/>
    </location>
</feature>
<dbReference type="InterPro" id="IPR043502">
    <property type="entry name" value="DNA/RNA_pol_sf"/>
</dbReference>
<evidence type="ECO:0000256" key="2">
    <source>
        <dbReference type="SAM" id="MobiDB-lite"/>
    </source>
</evidence>
<evidence type="ECO:0000313" key="5">
    <source>
        <dbReference type="Proteomes" id="UP000215914"/>
    </source>
</evidence>
<dbReference type="PANTHER" id="PTHR11439:SF467">
    <property type="entry name" value="INTEGRASE CATALYTIC DOMAIN-CONTAINING PROTEIN"/>
    <property type="match status" value="1"/>
</dbReference>
<dbReference type="GO" id="GO:0015074">
    <property type="term" value="P:DNA integration"/>
    <property type="evidence" value="ECO:0007669"/>
    <property type="project" value="InterPro"/>
</dbReference>
<dbReference type="Pfam" id="PF00665">
    <property type="entry name" value="rve"/>
    <property type="match status" value="1"/>
</dbReference>
<keyword evidence="1" id="KW-0645">Protease</keyword>
<dbReference type="Proteomes" id="UP000215914">
    <property type="component" value="Chromosome 15"/>
</dbReference>
<dbReference type="Pfam" id="PF25597">
    <property type="entry name" value="SH3_retrovirus"/>
    <property type="match status" value="1"/>
</dbReference>
<dbReference type="SUPFAM" id="SSF56672">
    <property type="entry name" value="DNA/RNA polymerases"/>
    <property type="match status" value="1"/>
</dbReference>
<accession>A0A251S728</accession>
<dbReference type="SUPFAM" id="SSF53098">
    <property type="entry name" value="Ribonuclease H-like"/>
    <property type="match status" value="1"/>
</dbReference>
<dbReference type="InParanoid" id="A0A251S728"/>
<dbReference type="InterPro" id="IPR025724">
    <property type="entry name" value="GAG-pre-integrase_dom"/>
</dbReference>
<feature type="region of interest" description="Disordered" evidence="2">
    <location>
        <begin position="556"/>
        <end position="580"/>
    </location>
</feature>
<keyword evidence="1" id="KW-0378">Hydrolase</keyword>
<dbReference type="InterPro" id="IPR036397">
    <property type="entry name" value="RNaseH_sf"/>
</dbReference>
<dbReference type="InterPro" id="IPR054722">
    <property type="entry name" value="PolX-like_BBD"/>
</dbReference>
<organism evidence="4 5">
    <name type="scientific">Helianthus annuus</name>
    <name type="common">Common sunflower</name>
    <dbReference type="NCBI Taxonomy" id="4232"/>
    <lineage>
        <taxon>Eukaryota</taxon>
        <taxon>Viridiplantae</taxon>
        <taxon>Streptophyta</taxon>
        <taxon>Embryophyta</taxon>
        <taxon>Tracheophyta</taxon>
        <taxon>Spermatophyta</taxon>
        <taxon>Magnoliopsida</taxon>
        <taxon>eudicotyledons</taxon>
        <taxon>Gunneridae</taxon>
        <taxon>Pentapetalae</taxon>
        <taxon>asterids</taxon>
        <taxon>campanulids</taxon>
        <taxon>Asterales</taxon>
        <taxon>Asteraceae</taxon>
        <taxon>Asteroideae</taxon>
        <taxon>Heliantheae alliance</taxon>
        <taxon>Heliantheae</taxon>
        <taxon>Helianthus</taxon>
    </lineage>
</organism>
<keyword evidence="5" id="KW-1185">Reference proteome</keyword>
<feature type="compositionally biased region" description="Basic and acidic residues" evidence="2">
    <location>
        <begin position="512"/>
        <end position="530"/>
    </location>
</feature>
<evidence type="ECO:0000259" key="3">
    <source>
        <dbReference type="PROSITE" id="PS50994"/>
    </source>
</evidence>
<keyword evidence="1" id="KW-0064">Aspartyl protease</keyword>
<protein>
    <submittedName>
        <fullName evidence="4">Putative ribonuclease H-like domain-containing protein</fullName>
    </submittedName>
</protein>
<dbReference type="GO" id="GO:0003676">
    <property type="term" value="F:nucleic acid binding"/>
    <property type="evidence" value="ECO:0007669"/>
    <property type="project" value="InterPro"/>
</dbReference>
<gene>
    <name evidence="4" type="ORF">HannXRQ_Chr15g0474481</name>
</gene>
<dbReference type="InterPro" id="IPR057670">
    <property type="entry name" value="SH3_retrovirus"/>
</dbReference>
<dbReference type="PANTHER" id="PTHR11439">
    <property type="entry name" value="GAG-POL-RELATED RETROTRANSPOSON"/>
    <property type="match status" value="1"/>
</dbReference>
<feature type="domain" description="Integrase catalytic" evidence="3">
    <location>
        <begin position="190"/>
        <end position="356"/>
    </location>
</feature>
<feature type="compositionally biased region" description="Polar residues" evidence="2">
    <location>
        <begin position="479"/>
        <end position="490"/>
    </location>
</feature>
<dbReference type="InterPro" id="IPR001584">
    <property type="entry name" value="Integrase_cat-core"/>
</dbReference>
<dbReference type="GO" id="GO:0004190">
    <property type="term" value="F:aspartic-type endopeptidase activity"/>
    <property type="evidence" value="ECO:0007669"/>
    <property type="project" value="UniProtKB-KW"/>
</dbReference>
<proteinExistence type="predicted"/>
<dbReference type="STRING" id="4232.A0A251S728"/>
<dbReference type="Gene3D" id="3.30.420.10">
    <property type="entry name" value="Ribonuclease H-like superfamily/Ribonuclease H"/>
    <property type="match status" value="1"/>
</dbReference>
<dbReference type="Pfam" id="PF13976">
    <property type="entry name" value="gag_pre-integrs"/>
    <property type="match status" value="1"/>
</dbReference>
<evidence type="ECO:0000256" key="1">
    <source>
        <dbReference type="ARBA" id="ARBA00022750"/>
    </source>
</evidence>
<name>A0A251S728_HELAN</name>
<dbReference type="OMA" id="WIARMEW"/>
<dbReference type="CDD" id="cd09272">
    <property type="entry name" value="RNase_HI_RT_Ty1"/>
    <property type="match status" value="1"/>
</dbReference>
<dbReference type="AlphaFoldDB" id="A0A251S728"/>
<evidence type="ECO:0000313" key="4">
    <source>
        <dbReference type="EMBL" id="OTF94656.1"/>
    </source>
</evidence>
<dbReference type="Pfam" id="PF22936">
    <property type="entry name" value="Pol_BBD"/>
    <property type="match status" value="1"/>
</dbReference>
<dbReference type="PROSITE" id="PS50994">
    <property type="entry name" value="INTEGRASE"/>
    <property type="match status" value="1"/>
</dbReference>
<sequence length="1139" mass="128286">MEINHSKNSAWIFDSGATDTMTFEPLDIRSMTRPQKSQIHTANNGTMQVKGGGVIEISSTMKLSNCLYVPSLSHKLLSISHITKELNCTVLMHPTFCLLQDIRTGVIIGRGTERQGLYYVDEVAHQGTVMLAHGTDNRDAWLWHRRLGHPSHGYSHLLFPKLFPSNGKIDCETCLRAKSHRHPFKPSNTKVASPFSLIHSDVWGPAPVIGGQGLRYFILFVDDCTRMTWVYFLKTKAEVFEKFVTFYAMIQTQFQTQIQILRSDNGGEFVNTSMKQFFQTKGLIHQTSCAHTPEQNGVSERKNRIILEMTRALLIESQVPKSFWPEAVATSVYLLNRLPTKVLKFKTPLDCLSKSANIPHPLTLEPRIFGCTAFVHIPKVNRNKLGPCAEKCVFVGYGIDQIGYRCYNPKTRQMFTTMNVDFLETKYFYEPQLSGQGENECIDPLSWLIQLPSSEEVTTTELPHSTPNQSSSNTTTQSADHSTTENSPSNMIPEVRNNESSEFTMPCDFETTGEHTDPTTTEPTEHGEPNVEHVEPVVEEVEPVTEHVELGAAETTGRYPLPPRENRGVPPKRYSPEKVTPRSRYPVANIATGNLSKEAKAYTAALCSEQMPSTTQEALSSEEWKKAMETEMEALKKNNTWEKCTLPPGKKPVGCRWVFSVKHRPDGTIERYKARLVAKGYTQTYGIDYSETFSPIAKIDTIRVLFSIAANKGWPLHQFDVKNAFLHGELNEEVYMDAPPGFNENFKAGETCRLKKSLYGLKQSPRAWFGRFTLAMKKYGFKQSNSDHTLFLKRRGSLVTCLIIYVDDMILTGNDEEEMSMLRDKLFSEFEMKDLGRLKYFLGIEVLRSKQGIFICQRKYVLDLLAETGMIECRPADTPMMVNHGLHMEDGADLADKERYQRMVGKLVYLSHTRPDIAYAVGVVSQFMHQPQASHMEAVLRIIRYLKGTAGHGILFKSNGHLEIQAYTDADWAGDKGTRRSTSGYFTMVGGNLVTWRSKKQKVVALSSAEAEFRGVARGLAEVLWVRKLLTEIGFLPTTATKIMCDNKAAIQISENPVQHDRTKHVEVDRHFIKEKLEEGIIELPYVASKDQLADILTKAVNGNSFSSCLSKLGIGDPTTQLEGECRKGEKIDCIGACV</sequence>
<dbReference type="InterPro" id="IPR013103">
    <property type="entry name" value="RVT_2"/>
</dbReference>
<reference evidence="5" key="1">
    <citation type="journal article" date="2017" name="Nature">
        <title>The sunflower genome provides insights into oil metabolism, flowering and Asterid evolution.</title>
        <authorList>
            <person name="Badouin H."/>
            <person name="Gouzy J."/>
            <person name="Grassa C.J."/>
            <person name="Murat F."/>
            <person name="Staton S.E."/>
            <person name="Cottret L."/>
            <person name="Lelandais-Briere C."/>
            <person name="Owens G.L."/>
            <person name="Carrere S."/>
            <person name="Mayjonade B."/>
            <person name="Legrand L."/>
            <person name="Gill N."/>
            <person name="Kane N.C."/>
            <person name="Bowers J.E."/>
            <person name="Hubner S."/>
            <person name="Bellec A."/>
            <person name="Berard A."/>
            <person name="Berges H."/>
            <person name="Blanchet N."/>
            <person name="Boniface M.C."/>
            <person name="Brunel D."/>
            <person name="Catrice O."/>
            <person name="Chaidir N."/>
            <person name="Claudel C."/>
            <person name="Donnadieu C."/>
            <person name="Faraut T."/>
            <person name="Fievet G."/>
            <person name="Helmstetter N."/>
            <person name="King M."/>
            <person name="Knapp S.J."/>
            <person name="Lai Z."/>
            <person name="Le Paslier M.C."/>
            <person name="Lippi Y."/>
            <person name="Lorenzon L."/>
            <person name="Mandel J.R."/>
            <person name="Marage G."/>
            <person name="Marchand G."/>
            <person name="Marquand E."/>
            <person name="Bret-Mestries E."/>
            <person name="Morien E."/>
            <person name="Nambeesan S."/>
            <person name="Nguyen T."/>
            <person name="Pegot-Espagnet P."/>
            <person name="Pouilly N."/>
            <person name="Raftis F."/>
            <person name="Sallet E."/>
            <person name="Schiex T."/>
            <person name="Thomas J."/>
            <person name="Vandecasteele C."/>
            <person name="Vares D."/>
            <person name="Vear F."/>
            <person name="Vautrin S."/>
            <person name="Crespi M."/>
            <person name="Mangin B."/>
            <person name="Burke J.M."/>
            <person name="Salse J."/>
            <person name="Munos S."/>
            <person name="Vincourt P."/>
            <person name="Rieseberg L.H."/>
            <person name="Langlade N.B."/>
        </authorList>
    </citation>
    <scope>NUCLEOTIDE SEQUENCE [LARGE SCALE GENOMIC DNA]</scope>
    <source>
        <strain evidence="5">cv. SF193</strain>
    </source>
</reference>
<dbReference type="EMBL" id="CM007904">
    <property type="protein sequence ID" value="OTF94656.1"/>
    <property type="molecule type" value="Genomic_DNA"/>
</dbReference>